<evidence type="ECO:0000256" key="6">
    <source>
        <dbReference type="ARBA" id="ARBA00023004"/>
    </source>
</evidence>
<dbReference type="GO" id="GO:0046872">
    <property type="term" value="F:metal ion binding"/>
    <property type="evidence" value="ECO:0007669"/>
    <property type="project" value="UniProtKB-KW"/>
</dbReference>
<dbReference type="SUPFAM" id="SSF50692">
    <property type="entry name" value="ADC-like"/>
    <property type="match status" value="1"/>
</dbReference>
<evidence type="ECO:0000256" key="2">
    <source>
        <dbReference type="ARBA" id="ARBA00010312"/>
    </source>
</evidence>
<dbReference type="InterPro" id="IPR009010">
    <property type="entry name" value="Asp_de-COase-like_dom_sf"/>
</dbReference>
<dbReference type="CDD" id="cd02766">
    <property type="entry name" value="MopB_3"/>
    <property type="match status" value="1"/>
</dbReference>
<comment type="similarity">
    <text evidence="2">Belongs to the prokaryotic molybdopterin-containing oxidoreductase family.</text>
</comment>
<dbReference type="AlphaFoldDB" id="A0A2T2XI10"/>
<protein>
    <submittedName>
        <fullName evidence="9">Oxidoreductase</fullName>
    </submittedName>
</protein>
<feature type="domain" description="4Fe-4S Mo/W bis-MGD-type" evidence="8">
    <location>
        <begin position="18"/>
        <end position="75"/>
    </location>
</feature>
<keyword evidence="6" id="KW-0408">Iron</keyword>
<dbReference type="PROSITE" id="PS51669">
    <property type="entry name" value="4FE4S_MOW_BIS_MGD"/>
    <property type="match status" value="1"/>
</dbReference>
<dbReference type="InterPro" id="IPR050612">
    <property type="entry name" value="Prok_Mopterin_Oxidored"/>
</dbReference>
<dbReference type="Pfam" id="PF01568">
    <property type="entry name" value="Molydop_binding"/>
    <property type="match status" value="1"/>
</dbReference>
<evidence type="ECO:0000256" key="5">
    <source>
        <dbReference type="ARBA" id="ARBA00023002"/>
    </source>
</evidence>
<evidence type="ECO:0000256" key="7">
    <source>
        <dbReference type="ARBA" id="ARBA00023014"/>
    </source>
</evidence>
<dbReference type="SUPFAM" id="SSF53706">
    <property type="entry name" value="Formate dehydrogenase/DMSO reductase, domains 1-3"/>
    <property type="match status" value="1"/>
</dbReference>
<dbReference type="GO" id="GO:0016491">
    <property type="term" value="F:oxidoreductase activity"/>
    <property type="evidence" value="ECO:0007669"/>
    <property type="project" value="UniProtKB-KW"/>
</dbReference>
<dbReference type="CDD" id="cd02786">
    <property type="entry name" value="MopB_CT_3"/>
    <property type="match status" value="1"/>
</dbReference>
<keyword evidence="5" id="KW-0560">Oxidoreductase</keyword>
<dbReference type="Pfam" id="PF00384">
    <property type="entry name" value="Molybdopterin"/>
    <property type="match status" value="1"/>
</dbReference>
<comment type="cofactor">
    <cofactor evidence="1">
        <name>Mo-bis(molybdopterin guanine dinucleotide)</name>
        <dbReference type="ChEBI" id="CHEBI:60539"/>
    </cofactor>
</comment>
<proteinExistence type="inferred from homology"/>
<dbReference type="InterPro" id="IPR006656">
    <property type="entry name" value="Mopterin_OxRdtase"/>
</dbReference>
<dbReference type="Pfam" id="PF04879">
    <property type="entry name" value="Molybdop_Fe4S4"/>
    <property type="match status" value="1"/>
</dbReference>
<dbReference type="Gene3D" id="3.30.2070.10">
    <property type="entry name" value="Formate dehydrogenase/DMSO reductase"/>
    <property type="match status" value="1"/>
</dbReference>
<evidence type="ECO:0000256" key="3">
    <source>
        <dbReference type="ARBA" id="ARBA00022505"/>
    </source>
</evidence>
<dbReference type="PANTHER" id="PTHR43742">
    <property type="entry name" value="TRIMETHYLAMINE-N-OXIDE REDUCTASE"/>
    <property type="match status" value="1"/>
</dbReference>
<evidence type="ECO:0000256" key="4">
    <source>
        <dbReference type="ARBA" id="ARBA00022723"/>
    </source>
</evidence>
<dbReference type="Gene3D" id="3.40.50.740">
    <property type="match status" value="1"/>
</dbReference>
<evidence type="ECO:0000259" key="8">
    <source>
        <dbReference type="PROSITE" id="PS51669"/>
    </source>
</evidence>
<dbReference type="InterPro" id="IPR037920">
    <property type="entry name" value="YoaE_C"/>
</dbReference>
<dbReference type="PANTHER" id="PTHR43742:SF6">
    <property type="entry name" value="OXIDOREDUCTASE YYAE-RELATED"/>
    <property type="match status" value="1"/>
</dbReference>
<dbReference type="InterPro" id="IPR006655">
    <property type="entry name" value="Mopterin_OxRdtase_prok_CS"/>
</dbReference>
<comment type="caution">
    <text evidence="9">The sequence shown here is derived from an EMBL/GenBank/DDBJ whole genome shotgun (WGS) entry which is preliminary data.</text>
</comment>
<dbReference type="InterPro" id="IPR006657">
    <property type="entry name" value="MoPterin_dinucl-bd_dom"/>
</dbReference>
<reference evidence="9 10" key="1">
    <citation type="journal article" date="2014" name="BMC Genomics">
        <title>Comparison of environmental and isolate Sulfobacillus genomes reveals diverse carbon, sulfur, nitrogen, and hydrogen metabolisms.</title>
        <authorList>
            <person name="Justice N.B."/>
            <person name="Norman A."/>
            <person name="Brown C.T."/>
            <person name="Singh A."/>
            <person name="Thomas B.C."/>
            <person name="Banfield J.F."/>
        </authorList>
    </citation>
    <scope>NUCLEOTIDE SEQUENCE [LARGE SCALE GENOMIC DNA]</scope>
    <source>
        <strain evidence="9">AMDSBA4</strain>
    </source>
</reference>
<keyword evidence="3" id="KW-0500">Molybdenum</keyword>
<dbReference type="GO" id="GO:0043546">
    <property type="term" value="F:molybdopterin cofactor binding"/>
    <property type="evidence" value="ECO:0007669"/>
    <property type="project" value="InterPro"/>
</dbReference>
<evidence type="ECO:0000313" key="9">
    <source>
        <dbReference type="EMBL" id="PSR34092.1"/>
    </source>
</evidence>
<dbReference type="InterPro" id="IPR006963">
    <property type="entry name" value="Mopterin_OxRdtase_4Fe-4S_dom"/>
</dbReference>
<accession>A0A2T2XI10</accession>
<evidence type="ECO:0000313" key="10">
    <source>
        <dbReference type="Proteomes" id="UP000242972"/>
    </source>
</evidence>
<sequence>MLVTRFEAKLGVSGTVELTQHLSVCPFDCPDTCSLMVLKDRDTIIKVTGNPGHPVTRGAICDKVRHLPMRTYHPERLMRPMRRLGPKGTLRFEPISWDAAYAEISERFRSIIQTHGPEAILPYSFYGNMGILNAEGMDRRFFNRLGSSVLDRTICNSSGAEGFRYTMGVNAGLDPEDTVNSKLIIVWGANIVSTNMHQVLYANEARKRGAQIIHIDVQENRTARWADWYVPVLPGTDAALALGMMHVMVRDNLVNHPFIERYTQGYPELVAHLHQFTPEYVSNITRVPADDIVRLGHIYGSTSPSFIRIGNGLQHHDNGGMIVRAITCLPALTGQWGLVGGGALKGNSWYAGLNTAAVQRPDLRPNRHARTINMNQLGEALLRATPPIQSLFVYNSNPAVVAPNQNKVREGLLREDLFTVVHDLFLTDTCLYADLVLPATSHFENLDIYKSYWHLYLQLQEPIIEPLGECKSNFTLFQELAQWMAFDEACFRETEEDMIRTALDTGNQYIKGITYERLKEEKWVKLMVPSHDQFPHHIPTPSGKIELYSQALSEAGLSGLPDYTPLKEPMTYPLHLISGPNHHFLNSTFANLASLQRKAHVPEIAMHEDDASMRNLKTGDQVILWNDRGHCTMRVRVGREVMSGVVVSQGLWWTEAVNALTSDRLSDLGGGATFFSTRVDVVKAPTD</sequence>
<dbReference type="Gene3D" id="2.20.25.90">
    <property type="entry name" value="ADC-like domains"/>
    <property type="match status" value="1"/>
</dbReference>
<dbReference type="Gene3D" id="3.40.228.10">
    <property type="entry name" value="Dimethylsulfoxide Reductase, domain 2"/>
    <property type="match status" value="1"/>
</dbReference>
<keyword evidence="7" id="KW-0411">Iron-sulfur</keyword>
<organism evidence="9 10">
    <name type="scientific">Sulfobacillus benefaciens</name>
    <dbReference type="NCBI Taxonomy" id="453960"/>
    <lineage>
        <taxon>Bacteria</taxon>
        <taxon>Bacillati</taxon>
        <taxon>Bacillota</taxon>
        <taxon>Clostridia</taxon>
        <taxon>Eubacteriales</taxon>
        <taxon>Clostridiales Family XVII. Incertae Sedis</taxon>
        <taxon>Sulfobacillus</taxon>
    </lineage>
</organism>
<dbReference type="Gene3D" id="2.40.40.20">
    <property type="match status" value="1"/>
</dbReference>
<dbReference type="EMBL" id="PXYW01000012">
    <property type="protein sequence ID" value="PSR34092.1"/>
    <property type="molecule type" value="Genomic_DNA"/>
</dbReference>
<evidence type="ECO:0000256" key="1">
    <source>
        <dbReference type="ARBA" id="ARBA00001942"/>
    </source>
</evidence>
<keyword evidence="4" id="KW-0479">Metal-binding</keyword>
<dbReference type="SMART" id="SM00926">
    <property type="entry name" value="Molybdop_Fe4S4"/>
    <property type="match status" value="1"/>
</dbReference>
<gene>
    <name evidence="9" type="ORF">C7B46_06740</name>
</gene>
<dbReference type="GO" id="GO:0051536">
    <property type="term" value="F:iron-sulfur cluster binding"/>
    <property type="evidence" value="ECO:0007669"/>
    <property type="project" value="UniProtKB-KW"/>
</dbReference>
<dbReference type="PROSITE" id="PS00490">
    <property type="entry name" value="MOLYBDOPTERIN_PROK_2"/>
    <property type="match status" value="1"/>
</dbReference>
<dbReference type="Proteomes" id="UP000242972">
    <property type="component" value="Unassembled WGS sequence"/>
</dbReference>
<name>A0A2T2XI10_9FIRM</name>